<protein>
    <submittedName>
        <fullName evidence="2">Uncharacterized protein</fullName>
    </submittedName>
</protein>
<feature type="compositionally biased region" description="Basic and acidic residues" evidence="1">
    <location>
        <begin position="86"/>
        <end position="100"/>
    </location>
</feature>
<dbReference type="EMBL" id="BKCJ010521523">
    <property type="protein sequence ID" value="GFA95542.1"/>
    <property type="molecule type" value="Genomic_DNA"/>
</dbReference>
<evidence type="ECO:0000256" key="1">
    <source>
        <dbReference type="SAM" id="MobiDB-lite"/>
    </source>
</evidence>
<sequence length="153" mass="16556">VDDEGDADKNLEEVNASDATKGDVSAAHGEVLTVAVEPSIPSPTPPTPPPQPSQDIPSTSQGRMIVEMDQDDDVVLKDDKDEDREVADVVKDVDEAKVDESAQDQGRQAESQAKTHKIDMDHANKVLSMQEDKTEPTKVQEVVDVVTTAKLIK</sequence>
<feature type="region of interest" description="Disordered" evidence="1">
    <location>
        <begin position="1"/>
        <end position="119"/>
    </location>
</feature>
<comment type="caution">
    <text evidence="2">The sequence shown here is derived from an EMBL/GenBank/DDBJ whole genome shotgun (WGS) entry which is preliminary data.</text>
</comment>
<feature type="compositionally biased region" description="Pro residues" evidence="1">
    <location>
        <begin position="40"/>
        <end position="52"/>
    </location>
</feature>
<reference evidence="2" key="1">
    <citation type="journal article" date="2019" name="Sci. Rep.">
        <title>Draft genome of Tanacetum cinerariifolium, the natural source of mosquito coil.</title>
        <authorList>
            <person name="Yamashiro T."/>
            <person name="Shiraishi A."/>
            <person name="Satake H."/>
            <person name="Nakayama K."/>
        </authorList>
    </citation>
    <scope>NUCLEOTIDE SEQUENCE</scope>
</reference>
<dbReference type="AlphaFoldDB" id="A0A699KKG2"/>
<feature type="non-terminal residue" evidence="2">
    <location>
        <position position="1"/>
    </location>
</feature>
<feature type="compositionally biased region" description="Polar residues" evidence="1">
    <location>
        <begin position="103"/>
        <end position="112"/>
    </location>
</feature>
<proteinExistence type="predicted"/>
<accession>A0A699KKG2</accession>
<organism evidence="2">
    <name type="scientific">Tanacetum cinerariifolium</name>
    <name type="common">Dalmatian daisy</name>
    <name type="synonym">Chrysanthemum cinerariifolium</name>
    <dbReference type="NCBI Taxonomy" id="118510"/>
    <lineage>
        <taxon>Eukaryota</taxon>
        <taxon>Viridiplantae</taxon>
        <taxon>Streptophyta</taxon>
        <taxon>Embryophyta</taxon>
        <taxon>Tracheophyta</taxon>
        <taxon>Spermatophyta</taxon>
        <taxon>Magnoliopsida</taxon>
        <taxon>eudicotyledons</taxon>
        <taxon>Gunneridae</taxon>
        <taxon>Pentapetalae</taxon>
        <taxon>asterids</taxon>
        <taxon>campanulids</taxon>
        <taxon>Asterales</taxon>
        <taxon>Asteraceae</taxon>
        <taxon>Asteroideae</taxon>
        <taxon>Anthemideae</taxon>
        <taxon>Anthemidinae</taxon>
        <taxon>Tanacetum</taxon>
    </lineage>
</organism>
<gene>
    <name evidence="2" type="ORF">Tci_667514</name>
</gene>
<name>A0A699KKG2_TANCI</name>
<evidence type="ECO:0000313" key="2">
    <source>
        <dbReference type="EMBL" id="GFA95542.1"/>
    </source>
</evidence>